<evidence type="ECO:0000313" key="2">
    <source>
        <dbReference type="Proteomes" id="UP000188879"/>
    </source>
</evidence>
<name>A0A1V2H7Z6_9PROT</name>
<dbReference type="Proteomes" id="UP000188879">
    <property type="component" value="Unassembled WGS sequence"/>
</dbReference>
<evidence type="ECO:0000313" key="1">
    <source>
        <dbReference type="EMBL" id="ONG56967.1"/>
    </source>
</evidence>
<accession>A0A1V2H7Z6</accession>
<keyword evidence="2" id="KW-1185">Reference proteome</keyword>
<sequence>MRSAPGAFPDVVRPPEGGYWEAGGRLWKPNPRFYIPRNIFHVVSLWFRCQGGMGGLAQLPGVGGVGDQAAWLMRAFSLLDGEEAKARRAKES</sequence>
<proteinExistence type="predicted"/>
<organism evidence="1 2">
    <name type="scientific">Teichococcus deserti</name>
    <dbReference type="NCBI Taxonomy" id="1817963"/>
    <lineage>
        <taxon>Bacteria</taxon>
        <taxon>Pseudomonadati</taxon>
        <taxon>Pseudomonadota</taxon>
        <taxon>Alphaproteobacteria</taxon>
        <taxon>Acetobacterales</taxon>
        <taxon>Roseomonadaceae</taxon>
        <taxon>Roseomonas</taxon>
    </lineage>
</organism>
<gene>
    <name evidence="1" type="ORF">BKE38_05070</name>
</gene>
<protein>
    <submittedName>
        <fullName evidence="1">Uncharacterized protein</fullName>
    </submittedName>
</protein>
<reference evidence="1 2" key="1">
    <citation type="submission" date="2016-10" db="EMBL/GenBank/DDBJ databases">
        <title>Draft Genome sequence of Roseomonas sp. strain M3.</title>
        <authorList>
            <person name="Subhash Y."/>
            <person name="Lee S."/>
        </authorList>
    </citation>
    <scope>NUCLEOTIDE SEQUENCE [LARGE SCALE GENOMIC DNA]</scope>
    <source>
        <strain evidence="1 2">M3</strain>
    </source>
</reference>
<comment type="caution">
    <text evidence="1">The sequence shown here is derived from an EMBL/GenBank/DDBJ whole genome shotgun (WGS) entry which is preliminary data.</text>
</comment>
<dbReference type="EMBL" id="MLCO01000032">
    <property type="protein sequence ID" value="ONG56967.1"/>
    <property type="molecule type" value="Genomic_DNA"/>
</dbReference>
<dbReference type="AlphaFoldDB" id="A0A1V2H7Z6"/>